<dbReference type="EMBL" id="BONU01000086">
    <property type="protein sequence ID" value="GIG76817.1"/>
    <property type="molecule type" value="Genomic_DNA"/>
</dbReference>
<dbReference type="Proteomes" id="UP000653674">
    <property type="component" value="Unassembled WGS sequence"/>
</dbReference>
<dbReference type="SUPFAM" id="SSF46785">
    <property type="entry name" value="Winged helix' DNA-binding domain"/>
    <property type="match status" value="1"/>
</dbReference>
<organism evidence="1 2">
    <name type="scientific">Planosporangium flavigriseum</name>
    <dbReference type="NCBI Taxonomy" id="373681"/>
    <lineage>
        <taxon>Bacteria</taxon>
        <taxon>Bacillati</taxon>
        <taxon>Actinomycetota</taxon>
        <taxon>Actinomycetes</taxon>
        <taxon>Micromonosporales</taxon>
        <taxon>Micromonosporaceae</taxon>
        <taxon>Planosporangium</taxon>
    </lineage>
</organism>
<evidence type="ECO:0000313" key="1">
    <source>
        <dbReference type="EMBL" id="GIG76817.1"/>
    </source>
</evidence>
<sequence>MYDYVRRAGHPVTREEAAEAEGMSRNLTAFHLDKLVESGLLRARYEAPTDQPRGRGRTPKVYELAGDGVAVTIPERRYELIAEILADAVVDAPADAERAAYRHARQRGRDLGAQVRAADAGIVDALAALGFEPQSEPGRVLLRNCPFHVLAARHTGLVCGLNHAFLAGLVDGSGLTDVEARLEPRPGACCVQLTM</sequence>
<accession>A0A8J3PP94</accession>
<dbReference type="AlphaFoldDB" id="A0A8J3PP94"/>
<reference evidence="1" key="1">
    <citation type="submission" date="2021-01" db="EMBL/GenBank/DDBJ databases">
        <title>Whole genome shotgun sequence of Planosporangium flavigriseum NBRC 105377.</title>
        <authorList>
            <person name="Komaki H."/>
            <person name="Tamura T."/>
        </authorList>
    </citation>
    <scope>NUCLEOTIDE SEQUENCE</scope>
    <source>
        <strain evidence="1">NBRC 105377</strain>
    </source>
</reference>
<protein>
    <submittedName>
        <fullName evidence="1">ArsR family transcriptional regulator</fullName>
    </submittedName>
</protein>
<dbReference type="InterPro" id="IPR036390">
    <property type="entry name" value="WH_DNA-bd_sf"/>
</dbReference>
<evidence type="ECO:0000313" key="2">
    <source>
        <dbReference type="Proteomes" id="UP000653674"/>
    </source>
</evidence>
<proteinExistence type="predicted"/>
<name>A0A8J3PP94_9ACTN</name>
<keyword evidence="2" id="KW-1185">Reference proteome</keyword>
<gene>
    <name evidence="1" type="ORF">Pfl04_52210</name>
</gene>
<comment type="caution">
    <text evidence="1">The sequence shown here is derived from an EMBL/GenBank/DDBJ whole genome shotgun (WGS) entry which is preliminary data.</text>
</comment>